<evidence type="ECO:0000313" key="3">
    <source>
        <dbReference type="Proteomes" id="UP000541610"/>
    </source>
</evidence>
<dbReference type="OrthoDB" id="488387at2759"/>
<feature type="region of interest" description="Disordered" evidence="1">
    <location>
        <begin position="192"/>
        <end position="216"/>
    </location>
</feature>
<protein>
    <submittedName>
        <fullName evidence="2">Uncharacterized protein</fullName>
    </submittedName>
</protein>
<evidence type="ECO:0000313" key="2">
    <source>
        <dbReference type="EMBL" id="KAF4696216.1"/>
    </source>
</evidence>
<feature type="compositionally biased region" description="Polar residues" evidence="1">
    <location>
        <begin position="198"/>
        <end position="216"/>
    </location>
</feature>
<feature type="compositionally biased region" description="Low complexity" evidence="1">
    <location>
        <begin position="438"/>
        <end position="449"/>
    </location>
</feature>
<evidence type="ECO:0000256" key="1">
    <source>
        <dbReference type="SAM" id="MobiDB-lite"/>
    </source>
</evidence>
<dbReference type="Proteomes" id="UP000541610">
    <property type="component" value="Unassembled WGS sequence"/>
</dbReference>
<feature type="region of interest" description="Disordered" evidence="1">
    <location>
        <begin position="327"/>
        <end position="407"/>
    </location>
</feature>
<dbReference type="AlphaFoldDB" id="A0A7J6PKD9"/>
<feature type="region of interest" description="Disordered" evidence="1">
    <location>
        <begin position="254"/>
        <end position="277"/>
    </location>
</feature>
<organism evidence="2 3">
    <name type="scientific">Perkinsus olseni</name>
    <name type="common">Perkinsus atlanticus</name>
    <dbReference type="NCBI Taxonomy" id="32597"/>
    <lineage>
        <taxon>Eukaryota</taxon>
        <taxon>Sar</taxon>
        <taxon>Alveolata</taxon>
        <taxon>Perkinsozoa</taxon>
        <taxon>Perkinsea</taxon>
        <taxon>Perkinsida</taxon>
        <taxon>Perkinsidae</taxon>
        <taxon>Perkinsus</taxon>
    </lineage>
</organism>
<reference evidence="2 3" key="1">
    <citation type="submission" date="2020-04" db="EMBL/GenBank/DDBJ databases">
        <title>Perkinsus olseni comparative genomics.</title>
        <authorList>
            <person name="Bogema D.R."/>
        </authorList>
    </citation>
    <scope>NUCLEOTIDE SEQUENCE [LARGE SCALE GENOMIC DNA]</scope>
    <source>
        <strain evidence="2">00978-12</strain>
    </source>
</reference>
<feature type="compositionally biased region" description="Basic and acidic residues" evidence="1">
    <location>
        <begin position="328"/>
        <end position="347"/>
    </location>
</feature>
<dbReference type="EMBL" id="JABANP010000013">
    <property type="protein sequence ID" value="KAF4696216.1"/>
    <property type="molecule type" value="Genomic_DNA"/>
</dbReference>
<comment type="caution">
    <text evidence="2">The sequence shown here is derived from an EMBL/GenBank/DDBJ whole genome shotgun (WGS) entry which is preliminary data.</text>
</comment>
<proteinExistence type="predicted"/>
<accession>A0A7J6PKD9</accession>
<feature type="region of interest" description="Disordered" evidence="1">
    <location>
        <begin position="431"/>
        <end position="456"/>
    </location>
</feature>
<gene>
    <name evidence="2" type="ORF">FOZ60_001892</name>
</gene>
<sequence>MVEVTLSPQSDGASTPSFGVRVLLDRTGEEVTVFPVTQEVYNREGDLLYSRRNLPLDIGAALTAHRVQGSTLEYMVIDLSRDDCKSAKVAHELIARDLSKDWIQGALYTLLSRVGSSNRVYTKFVGDKQLTDKISSSLSVLGFDRFCRPRNRLSQVEPSGFIPRAHDHVEILRTTPESVRCRRLRSEQPRYLSEAIKQGTTPQDTARPSEAPTSEDWQNQLCETLEDHQSYASRRVITATVYTMMNLLRAGLGVSNDTSAAPGRQSVDGRLGNQEGATQAHHDPFLKMAMSNPTGFVSLITAPPAKAIPLIDRMATTDVAHSNISGQRMEDGEEGPHHQAGSDRQQRGENPTELYSDETPLASQGDSSHGTGGLDQGAADGDEAGEDTMSPRGGSHAPEESEDEDFDFEQRRLTETDGDEGDYNGSHSAAEVVESDDTQSSASSSDGDSVLTDDDLPTLSAGIGKSSLGAVGAEAKWEEIPFDAMHGKIEDVLSSYLETRPYFVIENVEAEVAWKRCCQSLLANGLKKLLPDEVIDCFDDGAFSSTYCEADSKRTGGTDVVIMYGDGLLPKKT</sequence>
<name>A0A7J6PKD9_PEROL</name>